<dbReference type="Gene3D" id="2.60.40.10">
    <property type="entry name" value="Immunoglobulins"/>
    <property type="match status" value="2"/>
</dbReference>
<sequence length="1013" mass="114955" precursor="true">MKTSAAKTALLVLFLFSSILFAQPYDNPEINREGCEPFHSVITPCADVQEAVSSRYLESERVKLLNGPWKFNMVESKSDIPSGVSKPSFNDSGWDKLPVPSNWQRHGYGLPVYSNHTIAVEPDEVGIYRRKCYLKPADIQSRRVMLAFGGARSALHAYVNGEEVGYAEGSYLPIKFDVTEELKPGYNNLTVIVYRRSDGIHLENFDHWRLSGLFRDVYLSMRPKTYIEDWRVYAAADGDWKVSAKLKNKSASKCSNLALNAMLFDESGKVVAAKKGIRIPEMSSGGEAQVQASAKLDSVKLWSDEKPNLYRTVVELVKDGLTLETIGCNTGFRTVSIEDSQLKLNGRAVEIRGVNRHEWDGEKAQAVEREDMLADVRLMKKNNINAVRTSHYPDDPRFYEICDELGIMVMDEAGLENHWRNHLEKDPEWLGSHMMRIKGVVERDKNHPSVVFWSLGNEFFHGPNVQKMYDWVLKKDPTRAVFNDGRGNKGNNQVGCPSYSNAAELSEAHKTLEQPGIAKEMAHCMGNSLGQLSDMWDLFRDPDYPRLQGGFIWDWIDQGWKMTENGRTFWDYGLRCGKTYQTHFCINGIVNPDRSVSAKLLQVKKAYQPVSVEAVNPEEGVFKIINRHRFTPLSEFEGRWKVEENGKLVSKGGLPALSAEQLQTEKVNVNLPDVEGEAFITFTFYRKSAVPAVPAGHKIAFEQIKINEGEKEKLKQSDFVKFENGTAQSSSLKLEIEKGLPASIVYNEKEILESPAKLSFWRAEIDNDTQNWGKTYEIYAEKWHKAGLPEVEFSFDKSSVLPDGRLSVKGTVGYEQNNYFKTRIIYGLSNSGKLYIDTSLEPLEDIKKFDMKGLPRVGWLMELDKSFVNAQWYGCGPQENYIDRSEAAPVGIYHKRVGEEEQTYINPQAYGNRTAVRWLKVMNSNQLGFTAKMFSPEDGVFEHAAFDFSAIPFREKQLKQATHTDQLESDGTVYLHLDRSHAGVGNMPKKRLPEHEVQVEPMNFAFTLNFFSD</sequence>
<dbReference type="PANTHER" id="PTHR46323">
    <property type="entry name" value="BETA-GALACTOSIDASE"/>
    <property type="match status" value="1"/>
</dbReference>
<evidence type="ECO:0000256" key="8">
    <source>
        <dbReference type="SAM" id="SignalP"/>
    </source>
</evidence>
<feature type="domain" description="Beta galactosidase small chain/" evidence="9">
    <location>
        <begin position="726"/>
        <end position="1009"/>
    </location>
</feature>
<dbReference type="InterPro" id="IPR004199">
    <property type="entry name" value="B-gal_small/dom_5"/>
</dbReference>
<reference evidence="11" key="1">
    <citation type="submission" date="2017-02" db="EMBL/GenBank/DDBJ databases">
        <title>Comparative genomics and description of representatives of a novel lineage of planctomycetes thriving in anoxic sediments.</title>
        <authorList>
            <person name="Spring S."/>
            <person name="Bunk B."/>
            <person name="Sproer C."/>
            <person name="Klenk H.-P."/>
        </authorList>
    </citation>
    <scope>NUCLEOTIDE SEQUENCE [LARGE SCALE GENOMIC DNA]</scope>
    <source>
        <strain evidence="11">L21-RPul-D3</strain>
    </source>
</reference>
<evidence type="ECO:0000256" key="7">
    <source>
        <dbReference type="RuleBase" id="RU361154"/>
    </source>
</evidence>
<dbReference type="PANTHER" id="PTHR46323:SF2">
    <property type="entry name" value="BETA-GALACTOSIDASE"/>
    <property type="match status" value="1"/>
</dbReference>
<evidence type="ECO:0000256" key="5">
    <source>
        <dbReference type="ARBA" id="ARBA00023295"/>
    </source>
</evidence>
<proteinExistence type="inferred from homology"/>
<dbReference type="SUPFAM" id="SSF74650">
    <property type="entry name" value="Galactose mutarotase-like"/>
    <property type="match status" value="1"/>
</dbReference>
<evidence type="ECO:0000256" key="3">
    <source>
        <dbReference type="ARBA" id="ARBA00012756"/>
    </source>
</evidence>
<dbReference type="InterPro" id="IPR013783">
    <property type="entry name" value="Ig-like_fold"/>
</dbReference>
<feature type="chain" id="PRO_5012953127" description="Beta-galactosidase" evidence="8">
    <location>
        <begin position="23"/>
        <end position="1013"/>
    </location>
</feature>
<keyword evidence="8" id="KW-0732">Signal</keyword>
<dbReference type="InterPro" id="IPR011013">
    <property type="entry name" value="Gal_mutarotase_sf_dom"/>
</dbReference>
<dbReference type="SUPFAM" id="SSF49303">
    <property type="entry name" value="beta-Galactosidase/glucuronidase domain"/>
    <property type="match status" value="2"/>
</dbReference>
<dbReference type="InterPro" id="IPR008979">
    <property type="entry name" value="Galactose-bd-like_sf"/>
</dbReference>
<dbReference type="KEGG" id="pbu:L21SP3_00348"/>
<dbReference type="Gene3D" id="2.70.98.10">
    <property type="match status" value="1"/>
</dbReference>
<dbReference type="GO" id="GO:0005990">
    <property type="term" value="P:lactose catabolic process"/>
    <property type="evidence" value="ECO:0007669"/>
    <property type="project" value="TreeGrafter"/>
</dbReference>
<dbReference type="GO" id="GO:0030246">
    <property type="term" value="F:carbohydrate binding"/>
    <property type="evidence" value="ECO:0007669"/>
    <property type="project" value="InterPro"/>
</dbReference>
<dbReference type="SUPFAM" id="SSF49785">
    <property type="entry name" value="Galactose-binding domain-like"/>
    <property type="match status" value="1"/>
</dbReference>
<evidence type="ECO:0000256" key="4">
    <source>
        <dbReference type="ARBA" id="ARBA00022801"/>
    </source>
</evidence>
<dbReference type="Pfam" id="PF00703">
    <property type="entry name" value="Glyco_hydro_2"/>
    <property type="match status" value="1"/>
</dbReference>
<protein>
    <recommendedName>
        <fullName evidence="3 7">Beta-galactosidase</fullName>
        <ecNumber evidence="3 7">3.2.1.23</ecNumber>
    </recommendedName>
    <alternativeName>
        <fullName evidence="6 7">Lactase</fullName>
    </alternativeName>
</protein>
<dbReference type="AlphaFoldDB" id="A0A1Q2HMS9"/>
<name>A0A1Q2HMS9_9BACT</name>
<evidence type="ECO:0000256" key="1">
    <source>
        <dbReference type="ARBA" id="ARBA00001412"/>
    </source>
</evidence>
<gene>
    <name evidence="10" type="primary">lacZ_5</name>
    <name evidence="10" type="ORF">L21SP3_00348</name>
</gene>
<accession>A0A1Q2HMS9</accession>
<dbReference type="Pfam" id="PF16353">
    <property type="entry name" value="LacZ_4"/>
    <property type="match status" value="1"/>
</dbReference>
<dbReference type="SMART" id="SM01038">
    <property type="entry name" value="Bgal_small_N"/>
    <property type="match status" value="1"/>
</dbReference>
<dbReference type="InterPro" id="IPR050347">
    <property type="entry name" value="Bact_Beta-galactosidase"/>
</dbReference>
<dbReference type="PROSITE" id="PS00719">
    <property type="entry name" value="GLYCOSYL_HYDROL_F2_1"/>
    <property type="match status" value="1"/>
</dbReference>
<dbReference type="InterPro" id="IPR006103">
    <property type="entry name" value="Glyco_hydro_2_cat"/>
</dbReference>
<dbReference type="RefSeq" id="WP_077538985.1">
    <property type="nucleotide sequence ID" value="NZ_CP019633.1"/>
</dbReference>
<dbReference type="EC" id="3.2.1.23" evidence="3 7"/>
<dbReference type="GO" id="GO:0009341">
    <property type="term" value="C:beta-galactosidase complex"/>
    <property type="evidence" value="ECO:0007669"/>
    <property type="project" value="InterPro"/>
</dbReference>
<feature type="signal peptide" evidence="8">
    <location>
        <begin position="1"/>
        <end position="22"/>
    </location>
</feature>
<dbReference type="Gene3D" id="2.60.120.260">
    <property type="entry name" value="Galactose-binding domain-like"/>
    <property type="match status" value="1"/>
</dbReference>
<dbReference type="Pfam" id="PF02929">
    <property type="entry name" value="Bgal_small_N"/>
    <property type="match status" value="1"/>
</dbReference>
<comment type="catalytic activity">
    <reaction evidence="1 7">
        <text>Hydrolysis of terminal non-reducing beta-D-galactose residues in beta-D-galactosides.</text>
        <dbReference type="EC" id="3.2.1.23"/>
    </reaction>
</comment>
<organism evidence="10 11">
    <name type="scientific">Sedimentisphaera cyanobacteriorum</name>
    <dbReference type="NCBI Taxonomy" id="1940790"/>
    <lineage>
        <taxon>Bacteria</taxon>
        <taxon>Pseudomonadati</taxon>
        <taxon>Planctomycetota</taxon>
        <taxon>Phycisphaerae</taxon>
        <taxon>Sedimentisphaerales</taxon>
        <taxon>Sedimentisphaeraceae</taxon>
        <taxon>Sedimentisphaera</taxon>
    </lineage>
</organism>
<keyword evidence="5 7" id="KW-0326">Glycosidase</keyword>
<evidence type="ECO:0000259" key="9">
    <source>
        <dbReference type="SMART" id="SM01038"/>
    </source>
</evidence>
<dbReference type="InterPro" id="IPR032312">
    <property type="entry name" value="LacZ_4"/>
</dbReference>
<comment type="similarity">
    <text evidence="2 7">Belongs to the glycosyl hydrolase 2 family.</text>
</comment>
<dbReference type="InterPro" id="IPR023230">
    <property type="entry name" value="Glyco_hydro_2_CS"/>
</dbReference>
<evidence type="ECO:0000313" key="10">
    <source>
        <dbReference type="EMBL" id="AQQ08564.1"/>
    </source>
</evidence>
<dbReference type="InterPro" id="IPR036156">
    <property type="entry name" value="Beta-gal/glucu_dom_sf"/>
</dbReference>
<evidence type="ECO:0000256" key="6">
    <source>
        <dbReference type="ARBA" id="ARBA00032230"/>
    </source>
</evidence>
<dbReference type="InterPro" id="IPR006104">
    <property type="entry name" value="Glyco_hydro_2_N"/>
</dbReference>
<dbReference type="Pfam" id="PF02837">
    <property type="entry name" value="Glyco_hydro_2_N"/>
    <property type="match status" value="1"/>
</dbReference>
<dbReference type="EMBL" id="CP019633">
    <property type="protein sequence ID" value="AQQ08564.1"/>
    <property type="molecule type" value="Genomic_DNA"/>
</dbReference>
<dbReference type="STRING" id="1940790.L21SP3_00348"/>
<dbReference type="Proteomes" id="UP000188273">
    <property type="component" value="Chromosome"/>
</dbReference>
<dbReference type="OrthoDB" id="9762066at2"/>
<dbReference type="PROSITE" id="PS00608">
    <property type="entry name" value="GLYCOSYL_HYDROL_F2_2"/>
    <property type="match status" value="1"/>
</dbReference>
<keyword evidence="11" id="KW-1185">Reference proteome</keyword>
<dbReference type="GO" id="GO:0004565">
    <property type="term" value="F:beta-galactosidase activity"/>
    <property type="evidence" value="ECO:0007669"/>
    <property type="project" value="UniProtKB-EC"/>
</dbReference>
<dbReference type="InterPro" id="IPR006101">
    <property type="entry name" value="Glyco_hydro_2"/>
</dbReference>
<dbReference type="InterPro" id="IPR014718">
    <property type="entry name" value="GH-type_carb-bd"/>
</dbReference>
<dbReference type="InterPro" id="IPR006102">
    <property type="entry name" value="Ig-like_GH2"/>
</dbReference>
<dbReference type="InterPro" id="IPR023232">
    <property type="entry name" value="Glyco_hydro_2_AS"/>
</dbReference>
<evidence type="ECO:0000313" key="11">
    <source>
        <dbReference type="Proteomes" id="UP000188273"/>
    </source>
</evidence>
<evidence type="ECO:0000256" key="2">
    <source>
        <dbReference type="ARBA" id="ARBA00007401"/>
    </source>
</evidence>
<dbReference type="SUPFAM" id="SSF51445">
    <property type="entry name" value="(Trans)glycosidases"/>
    <property type="match status" value="1"/>
</dbReference>
<dbReference type="PRINTS" id="PR00132">
    <property type="entry name" value="GLHYDRLASE2"/>
</dbReference>
<keyword evidence="4 7" id="KW-0378">Hydrolase</keyword>
<dbReference type="Gene3D" id="3.20.20.80">
    <property type="entry name" value="Glycosidases"/>
    <property type="match status" value="1"/>
</dbReference>
<dbReference type="InterPro" id="IPR017853">
    <property type="entry name" value="GH"/>
</dbReference>
<dbReference type="Pfam" id="PF02836">
    <property type="entry name" value="Glyco_hydro_2_C"/>
    <property type="match status" value="1"/>
</dbReference>